<evidence type="ECO:0000313" key="2">
    <source>
        <dbReference type="EMBL" id="EUC40062.1"/>
    </source>
</evidence>
<evidence type="ECO:0000256" key="1">
    <source>
        <dbReference type="SAM" id="Coils"/>
    </source>
</evidence>
<keyword evidence="3" id="KW-1185">Reference proteome</keyword>
<dbReference type="GeneID" id="19129537"/>
<dbReference type="HOGENOM" id="CLU_2196464_0_0_1"/>
<organism evidence="2 3">
    <name type="scientific">Bipolaris oryzae ATCC 44560</name>
    <dbReference type="NCBI Taxonomy" id="930090"/>
    <lineage>
        <taxon>Eukaryota</taxon>
        <taxon>Fungi</taxon>
        <taxon>Dikarya</taxon>
        <taxon>Ascomycota</taxon>
        <taxon>Pezizomycotina</taxon>
        <taxon>Dothideomycetes</taxon>
        <taxon>Pleosporomycetidae</taxon>
        <taxon>Pleosporales</taxon>
        <taxon>Pleosporineae</taxon>
        <taxon>Pleosporaceae</taxon>
        <taxon>Bipolaris</taxon>
    </lineage>
</organism>
<dbReference type="AlphaFoldDB" id="W6YLH1"/>
<dbReference type="KEGG" id="bor:COCMIDRAFT_9980"/>
<name>W6YLH1_COCMI</name>
<dbReference type="EMBL" id="KI964202">
    <property type="protein sequence ID" value="EUC40062.1"/>
    <property type="molecule type" value="Genomic_DNA"/>
</dbReference>
<proteinExistence type="predicted"/>
<dbReference type="Proteomes" id="UP000054032">
    <property type="component" value="Unassembled WGS sequence"/>
</dbReference>
<reference evidence="2 3" key="1">
    <citation type="journal article" date="2013" name="PLoS Genet.">
        <title>Comparative genome structure, secondary metabolite, and effector coding capacity across Cochliobolus pathogens.</title>
        <authorList>
            <person name="Condon B.J."/>
            <person name="Leng Y."/>
            <person name="Wu D."/>
            <person name="Bushley K.E."/>
            <person name="Ohm R.A."/>
            <person name="Otillar R."/>
            <person name="Martin J."/>
            <person name="Schackwitz W."/>
            <person name="Grimwood J."/>
            <person name="MohdZainudin N."/>
            <person name="Xue C."/>
            <person name="Wang R."/>
            <person name="Manning V.A."/>
            <person name="Dhillon B."/>
            <person name="Tu Z.J."/>
            <person name="Steffenson B.J."/>
            <person name="Salamov A."/>
            <person name="Sun H."/>
            <person name="Lowry S."/>
            <person name="LaButti K."/>
            <person name="Han J."/>
            <person name="Copeland A."/>
            <person name="Lindquist E."/>
            <person name="Barry K."/>
            <person name="Schmutz J."/>
            <person name="Baker S.E."/>
            <person name="Ciuffetti L.M."/>
            <person name="Grigoriev I.V."/>
            <person name="Zhong S."/>
            <person name="Turgeon B.G."/>
        </authorList>
    </citation>
    <scope>NUCLEOTIDE SEQUENCE [LARGE SCALE GENOMIC DNA]</scope>
    <source>
        <strain evidence="2 3">ATCC 44560</strain>
    </source>
</reference>
<dbReference type="RefSeq" id="XP_007693412.1">
    <property type="nucleotide sequence ID" value="XM_007695222.1"/>
</dbReference>
<evidence type="ECO:0000313" key="3">
    <source>
        <dbReference type="Proteomes" id="UP000054032"/>
    </source>
</evidence>
<accession>W6YLH1</accession>
<gene>
    <name evidence="2" type="ORF">COCMIDRAFT_9980</name>
</gene>
<feature type="coiled-coil region" evidence="1">
    <location>
        <begin position="12"/>
        <end position="39"/>
    </location>
</feature>
<sequence length="108" mass="12378">MTIDFMADLANVVEIQGKLEEAETMRSRMREALEIREAREAREFMAEEETREARDIIDAQEAQVAQEATAMPKGLSTKVRNMSHRFVSESDLEDVIFESRRRTAGLAE</sequence>
<protein>
    <submittedName>
        <fullName evidence="2">Uncharacterized protein</fullName>
    </submittedName>
</protein>
<keyword evidence="1" id="KW-0175">Coiled coil</keyword>